<dbReference type="AlphaFoldDB" id="A0A0V0GUK4"/>
<dbReference type="EMBL" id="GEDG01030702">
    <property type="protein sequence ID" value="JAP11788.1"/>
    <property type="molecule type" value="Transcribed_RNA"/>
</dbReference>
<organism evidence="1">
    <name type="scientific">Solanum chacoense</name>
    <name type="common">Chaco potato</name>
    <dbReference type="NCBI Taxonomy" id="4108"/>
    <lineage>
        <taxon>Eukaryota</taxon>
        <taxon>Viridiplantae</taxon>
        <taxon>Streptophyta</taxon>
        <taxon>Embryophyta</taxon>
        <taxon>Tracheophyta</taxon>
        <taxon>Spermatophyta</taxon>
        <taxon>Magnoliopsida</taxon>
        <taxon>eudicotyledons</taxon>
        <taxon>Gunneridae</taxon>
        <taxon>Pentapetalae</taxon>
        <taxon>asterids</taxon>
        <taxon>lamiids</taxon>
        <taxon>Solanales</taxon>
        <taxon>Solanaceae</taxon>
        <taxon>Solanoideae</taxon>
        <taxon>Solaneae</taxon>
        <taxon>Solanum</taxon>
    </lineage>
</organism>
<name>A0A0V0GUK4_SOLCH</name>
<sequence length="64" mass="7582">MEGSCNSRKRKKGIKMNSIPCATTYFQRTQIPFSTCTTFFQISQFLYPNNHLDKYTQDNFMEEN</sequence>
<proteinExistence type="predicted"/>
<protein>
    <submittedName>
        <fullName evidence="1">Putative ovule protein</fullName>
    </submittedName>
</protein>
<accession>A0A0V0GUK4</accession>
<reference evidence="1" key="1">
    <citation type="submission" date="2015-12" db="EMBL/GenBank/DDBJ databases">
        <title>Gene expression during late stages of embryo sac development: a critical building block for successful pollen-pistil interactions.</title>
        <authorList>
            <person name="Liu Y."/>
            <person name="Joly V."/>
            <person name="Sabar M."/>
            <person name="Matton D.P."/>
        </authorList>
    </citation>
    <scope>NUCLEOTIDE SEQUENCE</scope>
</reference>
<evidence type="ECO:0000313" key="1">
    <source>
        <dbReference type="EMBL" id="JAP11788.1"/>
    </source>
</evidence>